<keyword evidence="1" id="KW-0812">Transmembrane</keyword>
<evidence type="ECO:0000313" key="2">
    <source>
        <dbReference type="EMBL" id="QXO93865.1"/>
    </source>
</evidence>
<organism evidence="2 3">
    <name type="scientific">Methanospirillum hungatei</name>
    <dbReference type="NCBI Taxonomy" id="2203"/>
    <lineage>
        <taxon>Archaea</taxon>
        <taxon>Methanobacteriati</taxon>
        <taxon>Methanobacteriota</taxon>
        <taxon>Stenosarchaea group</taxon>
        <taxon>Methanomicrobia</taxon>
        <taxon>Methanomicrobiales</taxon>
        <taxon>Methanospirillaceae</taxon>
        <taxon>Methanospirillum</taxon>
    </lineage>
</organism>
<dbReference type="AlphaFoldDB" id="A0A8F5ZE03"/>
<gene>
    <name evidence="2" type="ORF">KSK55_10965</name>
</gene>
<proteinExistence type="predicted"/>
<evidence type="ECO:0000256" key="1">
    <source>
        <dbReference type="SAM" id="Phobius"/>
    </source>
</evidence>
<feature type="transmembrane region" description="Helical" evidence="1">
    <location>
        <begin position="20"/>
        <end position="42"/>
    </location>
</feature>
<accession>A0A8F5ZE03</accession>
<dbReference type="EMBL" id="CP077107">
    <property type="protein sequence ID" value="QXO93865.1"/>
    <property type="molecule type" value="Genomic_DNA"/>
</dbReference>
<evidence type="ECO:0000313" key="3">
    <source>
        <dbReference type="Proteomes" id="UP000694228"/>
    </source>
</evidence>
<dbReference type="Proteomes" id="UP000694228">
    <property type="component" value="Chromosome"/>
</dbReference>
<reference evidence="2 3" key="1">
    <citation type="submission" date="2021-06" db="EMBL/GenBank/DDBJ databases">
        <title>Complete genome sequence of the secondary alcohol utilizing methanogen Methanospirillum hungatei strain GP1.</title>
        <authorList>
            <person name="Day L.A."/>
            <person name="Costa K.C."/>
        </authorList>
    </citation>
    <scope>NUCLEOTIDE SEQUENCE [LARGE SCALE GENOMIC DNA]</scope>
    <source>
        <strain evidence="2 3">GP1</strain>
    </source>
</reference>
<sequence>MITHAIAMSGRVSEDGLSEVIGFILILGLLVVVLSLYVTYVVPSEGRTHEIEQIG</sequence>
<keyword evidence="1" id="KW-0472">Membrane</keyword>
<keyword evidence="1" id="KW-1133">Transmembrane helix</keyword>
<name>A0A8F5ZE03_METHU</name>
<protein>
    <submittedName>
        <fullName evidence="2">Uncharacterized protein</fullName>
    </submittedName>
</protein>